<gene>
    <name evidence="2" type="ORF">HNR19_002006</name>
</gene>
<dbReference type="GO" id="GO:0003824">
    <property type="term" value="F:catalytic activity"/>
    <property type="evidence" value="ECO:0007669"/>
    <property type="project" value="UniProtKB-ARBA"/>
</dbReference>
<protein>
    <submittedName>
        <fullName evidence="2">Pimeloyl-ACP methyl ester carboxylesterase</fullName>
    </submittedName>
</protein>
<evidence type="ECO:0000259" key="1">
    <source>
        <dbReference type="Pfam" id="PF00561"/>
    </source>
</evidence>
<evidence type="ECO:0000313" key="3">
    <source>
        <dbReference type="Proteomes" id="UP000530424"/>
    </source>
</evidence>
<sequence>MGEIDGVWWSSEGAGRAVVVPLLNVDWREIDLSALTGRFRVVIVAPPGFGPSPRPGSYDGSQLVSDVARVLDRLEVTSYATFGYSMSGVMAARLAYGDPRVAAVACGGFPLTADLSGMGQRARRRNAEARQSAPDWAELVEAYDPEAAVAFWDDVAALPPAALADIACPMRAWWGEEDGLLASMLAPDRLAADLERRGIPYDVVPGLDHDGMLDRLDLVLPSIADWLDDQLS</sequence>
<dbReference type="Pfam" id="PF00561">
    <property type="entry name" value="Abhydrolase_1"/>
    <property type="match status" value="1"/>
</dbReference>
<evidence type="ECO:0000313" key="2">
    <source>
        <dbReference type="EMBL" id="NYJ01308.1"/>
    </source>
</evidence>
<name>A0A853C419_9ACTN</name>
<feature type="domain" description="AB hydrolase-1" evidence="1">
    <location>
        <begin position="33"/>
        <end position="105"/>
    </location>
</feature>
<dbReference type="InterPro" id="IPR050266">
    <property type="entry name" value="AB_hydrolase_sf"/>
</dbReference>
<dbReference type="PANTHER" id="PTHR43798:SF33">
    <property type="entry name" value="HYDROLASE, PUTATIVE (AFU_ORTHOLOGUE AFUA_2G14860)-RELATED"/>
    <property type="match status" value="1"/>
</dbReference>
<dbReference type="EMBL" id="JACCFP010000001">
    <property type="protein sequence ID" value="NYJ01308.1"/>
    <property type="molecule type" value="Genomic_DNA"/>
</dbReference>
<dbReference type="InterPro" id="IPR029058">
    <property type="entry name" value="AB_hydrolase_fold"/>
</dbReference>
<accession>A0A853C419</accession>
<keyword evidence="3" id="KW-1185">Reference proteome</keyword>
<dbReference type="Proteomes" id="UP000530424">
    <property type="component" value="Unassembled WGS sequence"/>
</dbReference>
<organism evidence="2 3">
    <name type="scientific">Nocardioides thalensis</name>
    <dbReference type="NCBI Taxonomy" id="1914755"/>
    <lineage>
        <taxon>Bacteria</taxon>
        <taxon>Bacillati</taxon>
        <taxon>Actinomycetota</taxon>
        <taxon>Actinomycetes</taxon>
        <taxon>Propionibacteriales</taxon>
        <taxon>Nocardioidaceae</taxon>
        <taxon>Nocardioides</taxon>
    </lineage>
</organism>
<dbReference type="AlphaFoldDB" id="A0A853C419"/>
<comment type="caution">
    <text evidence="2">The sequence shown here is derived from an EMBL/GenBank/DDBJ whole genome shotgun (WGS) entry which is preliminary data.</text>
</comment>
<proteinExistence type="predicted"/>
<dbReference type="PANTHER" id="PTHR43798">
    <property type="entry name" value="MONOACYLGLYCEROL LIPASE"/>
    <property type="match status" value="1"/>
</dbReference>
<dbReference type="SUPFAM" id="SSF53474">
    <property type="entry name" value="alpha/beta-Hydrolases"/>
    <property type="match status" value="1"/>
</dbReference>
<dbReference type="Gene3D" id="3.40.50.1820">
    <property type="entry name" value="alpha/beta hydrolase"/>
    <property type="match status" value="1"/>
</dbReference>
<dbReference type="GO" id="GO:0016020">
    <property type="term" value="C:membrane"/>
    <property type="evidence" value="ECO:0007669"/>
    <property type="project" value="TreeGrafter"/>
</dbReference>
<dbReference type="InterPro" id="IPR000073">
    <property type="entry name" value="AB_hydrolase_1"/>
</dbReference>
<dbReference type="RefSeq" id="WP_179667806.1">
    <property type="nucleotide sequence ID" value="NZ_JACCFP010000001.1"/>
</dbReference>
<reference evidence="2 3" key="1">
    <citation type="submission" date="2020-07" db="EMBL/GenBank/DDBJ databases">
        <title>Sequencing the genomes of 1000 actinobacteria strains.</title>
        <authorList>
            <person name="Klenk H.-P."/>
        </authorList>
    </citation>
    <scope>NUCLEOTIDE SEQUENCE [LARGE SCALE GENOMIC DNA]</scope>
    <source>
        <strain evidence="2 3">DSM 103833</strain>
    </source>
</reference>